<dbReference type="WBParaSite" id="maker-uti_cns_0005149-snap-gene-0.28-mRNA-1">
    <property type="protein sequence ID" value="maker-uti_cns_0005149-snap-gene-0.28-mRNA-1"/>
    <property type="gene ID" value="maker-uti_cns_0005149-snap-gene-0.28"/>
</dbReference>
<reference evidence="2" key="1">
    <citation type="submission" date="2016-11" db="UniProtKB">
        <authorList>
            <consortium name="WormBaseParasite"/>
        </authorList>
    </citation>
    <scope>IDENTIFICATION</scope>
</reference>
<dbReference type="PANTHER" id="PTHR34094:SF1">
    <property type="entry name" value="PROTEIN FAM185A"/>
    <property type="match status" value="1"/>
</dbReference>
<dbReference type="AlphaFoldDB" id="A0A1I8H9X2"/>
<organism evidence="1 2">
    <name type="scientific">Macrostomum lignano</name>
    <dbReference type="NCBI Taxonomy" id="282301"/>
    <lineage>
        <taxon>Eukaryota</taxon>
        <taxon>Metazoa</taxon>
        <taxon>Spiralia</taxon>
        <taxon>Lophotrochozoa</taxon>
        <taxon>Platyhelminthes</taxon>
        <taxon>Rhabditophora</taxon>
        <taxon>Macrostomorpha</taxon>
        <taxon>Macrostomida</taxon>
        <taxon>Macrostomidae</taxon>
        <taxon>Macrostomum</taxon>
    </lineage>
</organism>
<accession>A0A1I8H9X2</accession>
<name>A0A1I8H9X2_9PLAT</name>
<sequence length="417" mass="44905">MRAMLNKYRCVPRGLLTQYCRILSTRVQPNGQIELRTGLFGRLNIASSNRPVEIASLDPNMHHDIDRVLVSRADSDEKAKIRANSLDSVGAVFAVAKQTGEREWLIESVSATDCVTNNEQKSMNLAPLRAMIPIPMDLGVTVGCVGCSISVIENRKIDLVAKSSSSTIEFSLNRVKSEEVNVSADEGSTLLKFNKTVLHTLNAKARDSLALQSAAMYQGSELNLECNNGLVAMQANALYCRNCNLQGGQVSVRCGSAHGNFRVSSDGGDASNLDVDSLEGSLEARLLYGDVRLHLTRPNQIELDIGEGCIDLSLQPPNIEDSSKNVNANHRHSLLLDVTAPEIDLEGSELAHLSDSRFPLGPHAVRLVVELPCLAPLNSSGGDVGSSTCSVKLRSGRVKISQRAASGLFAWLSSGTV</sequence>
<dbReference type="PANTHER" id="PTHR34094">
    <property type="match status" value="1"/>
</dbReference>
<evidence type="ECO:0000313" key="1">
    <source>
        <dbReference type="Proteomes" id="UP000095280"/>
    </source>
</evidence>
<dbReference type="OrthoDB" id="5984441at2759"/>
<protein>
    <submittedName>
        <fullName evidence="2">DUF4097 domain-containing protein</fullName>
    </submittedName>
</protein>
<dbReference type="Proteomes" id="UP000095280">
    <property type="component" value="Unplaced"/>
</dbReference>
<proteinExistence type="predicted"/>
<evidence type="ECO:0000313" key="2">
    <source>
        <dbReference type="WBParaSite" id="maker-uti_cns_0005149-snap-gene-0.28-mRNA-1"/>
    </source>
</evidence>
<keyword evidence="1" id="KW-1185">Reference proteome</keyword>